<dbReference type="AlphaFoldDB" id="A0A4Y9Y298"/>
<dbReference type="Proteomes" id="UP000298390">
    <property type="component" value="Unassembled WGS sequence"/>
</dbReference>
<organism evidence="1 2">
    <name type="scientific">Rhodofomes roseus</name>
    <dbReference type="NCBI Taxonomy" id="34475"/>
    <lineage>
        <taxon>Eukaryota</taxon>
        <taxon>Fungi</taxon>
        <taxon>Dikarya</taxon>
        <taxon>Basidiomycota</taxon>
        <taxon>Agaricomycotina</taxon>
        <taxon>Agaricomycetes</taxon>
        <taxon>Polyporales</taxon>
        <taxon>Rhodofomes</taxon>
    </lineage>
</organism>
<evidence type="ECO:0000313" key="1">
    <source>
        <dbReference type="EMBL" id="TFY55873.1"/>
    </source>
</evidence>
<protein>
    <submittedName>
        <fullName evidence="1">Uncharacterized protein</fullName>
    </submittedName>
</protein>
<evidence type="ECO:0000313" key="2">
    <source>
        <dbReference type="Proteomes" id="UP000298390"/>
    </source>
</evidence>
<name>A0A4Y9Y298_9APHY</name>
<reference evidence="1 2" key="1">
    <citation type="submission" date="2019-01" db="EMBL/GenBank/DDBJ databases">
        <title>Genome sequencing of the rare red list fungi Fomitopsis rosea.</title>
        <authorList>
            <person name="Buettner E."/>
            <person name="Kellner H."/>
        </authorList>
    </citation>
    <scope>NUCLEOTIDE SEQUENCE [LARGE SCALE GENOMIC DNA]</scope>
    <source>
        <strain evidence="1 2">DSM 105464</strain>
    </source>
</reference>
<sequence length="53" mass="5674">MLGLRPKLARGKCMAAADALFVWLSASSAVQFLGWAHSPALSARLTEWQSSAL</sequence>
<dbReference type="EMBL" id="SEKV01000553">
    <property type="protein sequence ID" value="TFY55873.1"/>
    <property type="molecule type" value="Genomic_DNA"/>
</dbReference>
<comment type="caution">
    <text evidence="1">The sequence shown here is derived from an EMBL/GenBank/DDBJ whole genome shotgun (WGS) entry which is preliminary data.</text>
</comment>
<proteinExistence type="predicted"/>
<accession>A0A4Y9Y298</accession>
<gene>
    <name evidence="1" type="ORF">EVJ58_g7973</name>
</gene>